<dbReference type="AlphaFoldDB" id="A0A699XGT9"/>
<dbReference type="EMBL" id="BKCJ011859440">
    <property type="protein sequence ID" value="GFD58959.1"/>
    <property type="molecule type" value="Genomic_DNA"/>
</dbReference>
<organism evidence="1">
    <name type="scientific">Tanacetum cinerariifolium</name>
    <name type="common">Dalmatian daisy</name>
    <name type="synonym">Chrysanthemum cinerariifolium</name>
    <dbReference type="NCBI Taxonomy" id="118510"/>
    <lineage>
        <taxon>Eukaryota</taxon>
        <taxon>Viridiplantae</taxon>
        <taxon>Streptophyta</taxon>
        <taxon>Embryophyta</taxon>
        <taxon>Tracheophyta</taxon>
        <taxon>Spermatophyta</taxon>
        <taxon>Magnoliopsida</taxon>
        <taxon>eudicotyledons</taxon>
        <taxon>Gunneridae</taxon>
        <taxon>Pentapetalae</taxon>
        <taxon>asterids</taxon>
        <taxon>campanulids</taxon>
        <taxon>Asterales</taxon>
        <taxon>Asteraceae</taxon>
        <taxon>Asteroideae</taxon>
        <taxon>Anthemideae</taxon>
        <taxon>Anthemidinae</taxon>
        <taxon>Tanacetum</taxon>
    </lineage>
</organism>
<proteinExistence type="predicted"/>
<protein>
    <submittedName>
        <fullName evidence="1">Uncharacterized protein</fullName>
    </submittedName>
</protein>
<reference evidence="1" key="1">
    <citation type="journal article" date="2019" name="Sci. Rep.">
        <title>Draft genome of Tanacetum cinerariifolium, the natural source of mosquito coil.</title>
        <authorList>
            <person name="Yamashiro T."/>
            <person name="Shiraishi A."/>
            <person name="Satake H."/>
            <person name="Nakayama K."/>
        </authorList>
    </citation>
    <scope>NUCLEOTIDE SEQUENCE</scope>
</reference>
<feature type="non-terminal residue" evidence="1">
    <location>
        <position position="1"/>
    </location>
</feature>
<name>A0A699XGT9_TANCI</name>
<evidence type="ECO:0000313" key="1">
    <source>
        <dbReference type="EMBL" id="GFD58959.1"/>
    </source>
</evidence>
<gene>
    <name evidence="1" type="ORF">Tci_930928</name>
</gene>
<accession>A0A699XGT9</accession>
<feature type="non-terminal residue" evidence="1">
    <location>
        <position position="80"/>
    </location>
</feature>
<comment type="caution">
    <text evidence="1">The sequence shown here is derived from an EMBL/GenBank/DDBJ whole genome shotgun (WGS) entry which is preliminary data.</text>
</comment>
<sequence>VEDAEGRGAEAAPQMVAAPRVEHGRPQVYLHVAAVLHVAGGFARERVGQCLGAWIVAEVAQRDVQAVKRHSADARRFGPA</sequence>